<name>A0A974DQQ1_XENLA</name>
<proteinExistence type="predicted"/>
<accession>A0A974DQQ1</accession>
<organism evidence="1 2">
    <name type="scientific">Xenopus laevis</name>
    <name type="common">African clawed frog</name>
    <dbReference type="NCBI Taxonomy" id="8355"/>
    <lineage>
        <taxon>Eukaryota</taxon>
        <taxon>Metazoa</taxon>
        <taxon>Chordata</taxon>
        <taxon>Craniata</taxon>
        <taxon>Vertebrata</taxon>
        <taxon>Euteleostomi</taxon>
        <taxon>Amphibia</taxon>
        <taxon>Batrachia</taxon>
        <taxon>Anura</taxon>
        <taxon>Pipoidea</taxon>
        <taxon>Pipidae</taxon>
        <taxon>Xenopodinae</taxon>
        <taxon>Xenopus</taxon>
        <taxon>Xenopus</taxon>
    </lineage>
</organism>
<evidence type="ECO:0000313" key="2">
    <source>
        <dbReference type="Proteomes" id="UP000694892"/>
    </source>
</evidence>
<dbReference type="Proteomes" id="UP000694892">
    <property type="component" value="Chromosome 2L"/>
</dbReference>
<evidence type="ECO:0000313" key="1">
    <source>
        <dbReference type="EMBL" id="OCT95196.1"/>
    </source>
</evidence>
<reference evidence="2" key="1">
    <citation type="journal article" date="2016" name="Nature">
        <title>Genome evolution in the allotetraploid frog Xenopus laevis.</title>
        <authorList>
            <person name="Session A.M."/>
            <person name="Uno Y."/>
            <person name="Kwon T."/>
            <person name="Chapman J.A."/>
            <person name="Toyoda A."/>
            <person name="Takahashi S."/>
            <person name="Fukui A."/>
            <person name="Hikosaka A."/>
            <person name="Suzuki A."/>
            <person name="Kondo M."/>
            <person name="van Heeringen S.J."/>
            <person name="Quigley I."/>
            <person name="Heinz S."/>
            <person name="Ogino H."/>
            <person name="Ochi H."/>
            <person name="Hellsten U."/>
            <person name="Lyons J.B."/>
            <person name="Simakov O."/>
            <person name="Putnam N."/>
            <person name="Stites J."/>
            <person name="Kuroki Y."/>
            <person name="Tanaka T."/>
            <person name="Michiue T."/>
            <person name="Watanabe M."/>
            <person name="Bogdanovic O."/>
            <person name="Lister R."/>
            <person name="Georgiou G."/>
            <person name="Paranjpe S.S."/>
            <person name="van Kruijsbergen I."/>
            <person name="Shu S."/>
            <person name="Carlson J."/>
            <person name="Kinoshita T."/>
            <person name="Ohta Y."/>
            <person name="Mawaribuchi S."/>
            <person name="Jenkins J."/>
            <person name="Grimwood J."/>
            <person name="Schmutz J."/>
            <person name="Mitros T."/>
            <person name="Mozaffari S.V."/>
            <person name="Suzuki Y."/>
            <person name="Haramoto Y."/>
            <person name="Yamamoto T.S."/>
            <person name="Takagi C."/>
            <person name="Heald R."/>
            <person name="Miller K."/>
            <person name="Haudenschild C."/>
            <person name="Kitzman J."/>
            <person name="Nakayama T."/>
            <person name="Izutsu Y."/>
            <person name="Robert J."/>
            <person name="Fortriede J."/>
            <person name="Burns K."/>
            <person name="Lotay V."/>
            <person name="Karimi K."/>
            <person name="Yasuoka Y."/>
            <person name="Dichmann D.S."/>
            <person name="Flajnik M.F."/>
            <person name="Houston D.W."/>
            <person name="Shendure J."/>
            <person name="DuPasquier L."/>
            <person name="Vize P.D."/>
            <person name="Zorn A.M."/>
            <person name="Ito M."/>
            <person name="Marcotte E.M."/>
            <person name="Wallingford J.B."/>
            <person name="Ito Y."/>
            <person name="Asashima M."/>
            <person name="Ueno N."/>
            <person name="Matsuda Y."/>
            <person name="Veenstra G.J."/>
            <person name="Fujiyama A."/>
            <person name="Harland R.M."/>
            <person name="Taira M."/>
            <person name="Rokhsar D.S."/>
        </authorList>
    </citation>
    <scope>NUCLEOTIDE SEQUENCE [LARGE SCALE GENOMIC DNA]</scope>
    <source>
        <strain evidence="2">J</strain>
    </source>
</reference>
<protein>
    <submittedName>
        <fullName evidence="1">Uncharacterized protein</fullName>
    </submittedName>
</protein>
<dbReference type="AlphaFoldDB" id="A0A974DQQ1"/>
<dbReference type="EMBL" id="CM004468">
    <property type="protein sequence ID" value="OCT95196.1"/>
    <property type="molecule type" value="Genomic_DNA"/>
</dbReference>
<sequence length="67" mass="7845">MCYISQGPNHAYFEVIGMNKQITVLSNHPGYRFGINENQKTHLHVFAHMAYLSLNNSRNMHNRDRNL</sequence>
<gene>
    <name evidence="1" type="ORF">XELAEV_18012881mg</name>
</gene>